<feature type="domain" description="Glycosyl transferase family 1" evidence="2">
    <location>
        <begin position="170"/>
        <end position="336"/>
    </location>
</feature>
<evidence type="ECO:0000259" key="2">
    <source>
        <dbReference type="Pfam" id="PF00534"/>
    </source>
</evidence>
<protein>
    <recommendedName>
        <fullName evidence="2">Glycosyl transferase family 1 domain-containing protein</fullName>
    </recommendedName>
</protein>
<dbReference type="AlphaFoldDB" id="A0A1F8H7S0"/>
<evidence type="ECO:0000313" key="4">
    <source>
        <dbReference type="Proteomes" id="UP000177745"/>
    </source>
</evidence>
<keyword evidence="1" id="KW-0808">Transferase</keyword>
<dbReference type="GO" id="GO:0016757">
    <property type="term" value="F:glycosyltransferase activity"/>
    <property type="evidence" value="ECO:0007669"/>
    <property type="project" value="InterPro"/>
</dbReference>
<reference evidence="3 4" key="1">
    <citation type="journal article" date="2016" name="Nat. Commun.">
        <title>Thousands of microbial genomes shed light on interconnected biogeochemical processes in an aquifer system.</title>
        <authorList>
            <person name="Anantharaman K."/>
            <person name="Brown C.T."/>
            <person name="Hug L.A."/>
            <person name="Sharon I."/>
            <person name="Castelle C.J."/>
            <person name="Probst A.J."/>
            <person name="Thomas B.C."/>
            <person name="Singh A."/>
            <person name="Wilkins M.J."/>
            <person name="Karaoz U."/>
            <person name="Brodie E.L."/>
            <person name="Williams K.H."/>
            <person name="Hubbard S.S."/>
            <person name="Banfield J.F."/>
        </authorList>
    </citation>
    <scope>NUCLEOTIDE SEQUENCE [LARGE SCALE GENOMIC DNA]</scope>
</reference>
<dbReference type="Proteomes" id="UP000177745">
    <property type="component" value="Unassembled WGS sequence"/>
</dbReference>
<proteinExistence type="predicted"/>
<comment type="caution">
    <text evidence="3">The sequence shown here is derived from an EMBL/GenBank/DDBJ whole genome shotgun (WGS) entry which is preliminary data.</text>
</comment>
<evidence type="ECO:0000256" key="1">
    <source>
        <dbReference type="ARBA" id="ARBA00022679"/>
    </source>
</evidence>
<evidence type="ECO:0000313" key="3">
    <source>
        <dbReference type="EMBL" id="OGN33584.1"/>
    </source>
</evidence>
<dbReference type="Pfam" id="PF00534">
    <property type="entry name" value="Glycos_transf_1"/>
    <property type="match status" value="1"/>
</dbReference>
<name>A0A1F8H7S0_9BACT</name>
<sequence length="364" mass="41314">MRTLFLGNYDPGYARNRILVKGMIENGVEVVCCNGGNTGGIRKFWRLMVGYFQIPDKHFDLVIVAFPPQETMVAMAPILSFMRLFRRIPVVVDMLTSHYEGYILDRKKYSPQSFHAKWYKWLDRTAVRLADFAIVNCTLGGKFLTDELGIPAKKIITVFNGADDSLFKKPEKENEPKDSQKFLVHFHGNFLPLHGVPYIIQAANILKNENIQFQIVGEGKSHNAYRKMADDLGLKNITWTGRVPYESLPSYISKADVCLSIFGDTSKTETVIPNKIFEVIAMGKAIITADTEAVREIFKDGENILFCRKADPTSLAEIILKLKNDAGLMNKITQNSHALFMDKFSKKEIVRDLINTLKMKGYKL</sequence>
<gene>
    <name evidence="3" type="ORF">A3G51_02810</name>
</gene>
<dbReference type="CDD" id="cd03794">
    <property type="entry name" value="GT4_WbuB-like"/>
    <property type="match status" value="1"/>
</dbReference>
<dbReference type="PANTHER" id="PTHR46401:SF2">
    <property type="entry name" value="GLYCOSYLTRANSFERASE WBBK-RELATED"/>
    <property type="match status" value="1"/>
</dbReference>
<dbReference type="PANTHER" id="PTHR46401">
    <property type="entry name" value="GLYCOSYLTRANSFERASE WBBK-RELATED"/>
    <property type="match status" value="1"/>
</dbReference>
<dbReference type="EMBL" id="MGKY01000015">
    <property type="protein sequence ID" value="OGN33584.1"/>
    <property type="molecule type" value="Genomic_DNA"/>
</dbReference>
<accession>A0A1F8H7S0</accession>
<dbReference type="Gene3D" id="3.40.50.2000">
    <property type="entry name" value="Glycogen Phosphorylase B"/>
    <property type="match status" value="2"/>
</dbReference>
<dbReference type="InterPro" id="IPR001296">
    <property type="entry name" value="Glyco_trans_1"/>
</dbReference>
<dbReference type="GO" id="GO:0009103">
    <property type="term" value="P:lipopolysaccharide biosynthetic process"/>
    <property type="evidence" value="ECO:0007669"/>
    <property type="project" value="TreeGrafter"/>
</dbReference>
<dbReference type="SUPFAM" id="SSF53756">
    <property type="entry name" value="UDP-Glycosyltransferase/glycogen phosphorylase"/>
    <property type="match status" value="1"/>
</dbReference>
<organism evidence="3 4">
    <name type="scientific">Candidatus Yanofskybacteria bacterium RIFCSPLOWO2_12_FULL_43_11b</name>
    <dbReference type="NCBI Taxonomy" id="1802710"/>
    <lineage>
        <taxon>Bacteria</taxon>
        <taxon>Candidatus Yanofskyibacteriota</taxon>
    </lineage>
</organism>